<evidence type="ECO:0000256" key="4">
    <source>
        <dbReference type="SAM" id="Coils"/>
    </source>
</evidence>
<evidence type="ECO:0000256" key="2">
    <source>
        <dbReference type="ARBA" id="ARBA00011322"/>
    </source>
</evidence>
<dbReference type="InterPro" id="IPR038729">
    <property type="entry name" value="Rad50/SbcC_AAA"/>
</dbReference>
<keyword evidence="7" id="KW-1185">Reference proteome</keyword>
<sequence length="1043" mass="120489">MKPLKLMMQAFGPYAGKEIIDFGQLENHTMFVISGRTGSGKTTIFDGISFAIYGRASSEGRTGAELRSHFASDDLLTEVMLQFSLKGHTYEIYRSPQQEKKKERGDGYRTVTAKAELYEWINDGERKLLAANVRDVDEKIKEIVQLDANQFRQILMIPQGEFRKLLVSDSKDKEQILQRLFHTQFYKKIEEKLKVEASSLKQKVQSGAEERTQLLKSIQSSSEEMVQLLQTSPLNESAVIIQLAKDIEDLTVQSQHIQQTLLKQNELRDEWNKKLDQAERLIIQIERKEQLDKQLQQLQARKEDILSKQTEIVWAEKATKLEQQEKECKALKSELDGLNQRINLTTKELAAKQEAYIQAEQIWKEENAKEEERQQAADEVSKLNGIKAAVYSLDDEQQLLERLEKEKQQLESCRMELSIKHEEAEKRIDQVEAELSSLDHWQNQLYQEEKKLTKVNERIQLCHDIQEQQTEVSNLQEQYRNLMKKYDEKSVQLTRAQTVLEELESAWNKHHASMLAATLVAGQPCAVCGSTDHPHPASEVLGAPAKEEIQLAKNEVERLESEQLIIEKNKFEKQTRYELSTETLGKLKQKAEEIGLDDDLMKDGQRIDGLLKQKQASEALVREANERLQLKTKWMETKEKLKEERRKLQREINELQQKASNAQELFVAKREGMEHLLKSIPASIRKKPAFDEALDRVEKRKQELFERFDQALKQKQISEKSVATAAATLQEVEYMHKGKQKQLEKERNVFLELMNQYQFKDYKQYESSKRSEAAIKHIQQEIMAYHEELRSVSDRRQELIQLLEGVEKPNVAHIKQELASITEQITIEQERWAMTSALIRDCHRIKERVEELNEDLKELEEKYQLIGHLYDMAHGNNVHKLTFERYVLASFLDDILTVANERLVKMTAGRYYLLRKTDRAKGNAQSGLELLVFDQYTGQERHVKTLSGGESFKASLALALGLAEVVQQYAGGVSLETMFIDEGFGTLDQESLDQAIEALMDIQSSGRLVGVISHVPELKERIEARLEVISTQSGSYTEFQFFG</sequence>
<feature type="coiled-coil region" evidence="4">
    <location>
        <begin position="542"/>
        <end position="569"/>
    </location>
</feature>
<reference evidence="6 7" key="1">
    <citation type="submission" date="2024-02" db="EMBL/GenBank/DDBJ databases">
        <title>Seven novel Bacillus-like species.</title>
        <authorList>
            <person name="Liu G."/>
        </authorList>
    </citation>
    <scope>NUCLEOTIDE SEQUENCE [LARGE SCALE GENOMIC DNA]</scope>
    <source>
        <strain evidence="6 7">FJAT-52991</strain>
    </source>
</reference>
<evidence type="ECO:0000256" key="3">
    <source>
        <dbReference type="ARBA" id="ARBA00013368"/>
    </source>
</evidence>
<proteinExistence type="inferred from homology"/>
<feature type="coiled-coil region" evidence="4">
    <location>
        <begin position="261"/>
        <end position="355"/>
    </location>
</feature>
<organism evidence="6 7">
    <name type="scientific">Bacillus kandeliae</name>
    <dbReference type="NCBI Taxonomy" id="3129297"/>
    <lineage>
        <taxon>Bacteria</taxon>
        <taxon>Bacillati</taxon>
        <taxon>Bacillota</taxon>
        <taxon>Bacilli</taxon>
        <taxon>Bacillales</taxon>
        <taxon>Bacillaceae</taxon>
        <taxon>Bacillus</taxon>
    </lineage>
</organism>
<name>A0ABZ2N9T2_9BACI</name>
<feature type="coiled-coil region" evidence="4">
    <location>
        <begin position="842"/>
        <end position="869"/>
    </location>
</feature>
<accession>A0ABZ2N9T2</accession>
<evidence type="ECO:0000313" key="7">
    <source>
        <dbReference type="Proteomes" id="UP001387364"/>
    </source>
</evidence>
<dbReference type="Gene3D" id="3.40.50.300">
    <property type="entry name" value="P-loop containing nucleotide triphosphate hydrolases"/>
    <property type="match status" value="2"/>
</dbReference>
<feature type="coiled-coil region" evidence="4">
    <location>
        <begin position="607"/>
        <end position="665"/>
    </location>
</feature>
<protein>
    <recommendedName>
        <fullName evidence="3">Nuclease SbcCD subunit C</fullName>
    </recommendedName>
</protein>
<evidence type="ECO:0000259" key="5">
    <source>
        <dbReference type="Pfam" id="PF13476"/>
    </source>
</evidence>
<dbReference type="PANTHER" id="PTHR32114:SF2">
    <property type="entry name" value="ABC TRANSPORTER ABCH.3"/>
    <property type="match status" value="1"/>
</dbReference>
<comment type="subunit">
    <text evidence="2">Heterodimer of SbcC and SbcD.</text>
</comment>
<dbReference type="Pfam" id="PF13476">
    <property type="entry name" value="AAA_23"/>
    <property type="match status" value="1"/>
</dbReference>
<keyword evidence="4" id="KW-0175">Coiled coil</keyword>
<dbReference type="InterPro" id="IPR027417">
    <property type="entry name" value="P-loop_NTPase"/>
</dbReference>
<dbReference type="Proteomes" id="UP001387364">
    <property type="component" value="Chromosome"/>
</dbReference>
<dbReference type="EMBL" id="CP147404">
    <property type="protein sequence ID" value="WXB94458.1"/>
    <property type="molecule type" value="Genomic_DNA"/>
</dbReference>
<feature type="coiled-coil region" evidence="4">
    <location>
        <begin position="386"/>
        <end position="506"/>
    </location>
</feature>
<dbReference type="PANTHER" id="PTHR32114">
    <property type="entry name" value="ABC TRANSPORTER ABCH.3"/>
    <property type="match status" value="1"/>
</dbReference>
<gene>
    <name evidence="6" type="ORF">WDJ61_07485</name>
</gene>
<dbReference type="RefSeq" id="WP_338754182.1">
    <property type="nucleotide sequence ID" value="NZ_CP147404.1"/>
</dbReference>
<dbReference type="Pfam" id="PF13558">
    <property type="entry name" value="SbcC_Walker_B"/>
    <property type="match status" value="1"/>
</dbReference>
<feature type="domain" description="Rad50/SbcC-type AAA" evidence="5">
    <location>
        <begin position="5"/>
        <end position="224"/>
    </location>
</feature>
<evidence type="ECO:0000256" key="1">
    <source>
        <dbReference type="ARBA" id="ARBA00006930"/>
    </source>
</evidence>
<dbReference type="SUPFAM" id="SSF52540">
    <property type="entry name" value="P-loop containing nucleoside triphosphate hydrolases"/>
    <property type="match status" value="1"/>
</dbReference>
<evidence type="ECO:0000313" key="6">
    <source>
        <dbReference type="EMBL" id="WXB94458.1"/>
    </source>
</evidence>
<comment type="similarity">
    <text evidence="1">Belongs to the SMC family. SbcC subfamily.</text>
</comment>